<dbReference type="InterPro" id="IPR006977">
    <property type="entry name" value="Yip1_dom"/>
</dbReference>
<evidence type="ECO:0000256" key="3">
    <source>
        <dbReference type="ARBA" id="ARBA00022989"/>
    </source>
</evidence>
<keyword evidence="2 5" id="KW-0812">Transmembrane</keyword>
<dbReference type="GO" id="GO:0016020">
    <property type="term" value="C:membrane"/>
    <property type="evidence" value="ECO:0007669"/>
    <property type="project" value="UniProtKB-SubCell"/>
</dbReference>
<evidence type="ECO:0000313" key="8">
    <source>
        <dbReference type="Proteomes" id="UP000310016"/>
    </source>
</evidence>
<evidence type="ECO:0000259" key="6">
    <source>
        <dbReference type="Pfam" id="PF04893"/>
    </source>
</evidence>
<dbReference type="Pfam" id="PF04893">
    <property type="entry name" value="Yip1"/>
    <property type="match status" value="1"/>
</dbReference>
<accession>A0A4U0PYW5</accession>
<feature type="transmembrane region" description="Helical" evidence="5">
    <location>
        <begin position="118"/>
        <end position="140"/>
    </location>
</feature>
<dbReference type="Proteomes" id="UP000310016">
    <property type="component" value="Unassembled WGS sequence"/>
</dbReference>
<reference evidence="7 8" key="1">
    <citation type="submission" date="2019-04" db="EMBL/GenBank/DDBJ databases">
        <title>Chitiniphilus eburnea sp. nov., a novel chitinolytic bacterium isolated from aquaculture sludge.</title>
        <authorList>
            <person name="Sheng M."/>
        </authorList>
    </citation>
    <scope>NUCLEOTIDE SEQUENCE [LARGE SCALE GENOMIC DNA]</scope>
    <source>
        <strain evidence="7 8">HX-2-15</strain>
    </source>
</reference>
<evidence type="ECO:0000256" key="4">
    <source>
        <dbReference type="ARBA" id="ARBA00023136"/>
    </source>
</evidence>
<protein>
    <submittedName>
        <fullName evidence="7">YIP1 family protein</fullName>
    </submittedName>
</protein>
<name>A0A4U0PYW5_9NEIS</name>
<feature type="domain" description="Yip1" evidence="6">
    <location>
        <begin position="67"/>
        <end position="205"/>
    </location>
</feature>
<evidence type="ECO:0000256" key="5">
    <source>
        <dbReference type="SAM" id="Phobius"/>
    </source>
</evidence>
<dbReference type="AlphaFoldDB" id="A0A4U0PYW5"/>
<proteinExistence type="predicted"/>
<sequence>MPAEFANAIQSKQQFKATCRATPRPRAAQRWIREPHRHASPRAWRALSRSRSMKLADYSQMFVSYHEGWDQLVAAHPDRKAVFYKLVLPLSMIPAFMILYAGTMYGSYYAPLLSEGGWLLLAGVFLAAELGTVTLMGWVIHQLALRQAVDNSYDGGYLLAAVAAVPMWLSSLTLFVPNLTFNIVCAVLGLLAACALVYHGVPTMAGHERRDDVRDMTYLVMWIGAGSWAILSILILLPMLGR</sequence>
<organism evidence="7 8">
    <name type="scientific">Chitiniphilus eburneus</name>
    <dbReference type="NCBI Taxonomy" id="2571148"/>
    <lineage>
        <taxon>Bacteria</taxon>
        <taxon>Pseudomonadati</taxon>
        <taxon>Pseudomonadota</taxon>
        <taxon>Betaproteobacteria</taxon>
        <taxon>Neisseriales</taxon>
        <taxon>Chitinibacteraceae</taxon>
        <taxon>Chitiniphilus</taxon>
    </lineage>
</organism>
<evidence type="ECO:0000313" key="7">
    <source>
        <dbReference type="EMBL" id="TJZ73795.1"/>
    </source>
</evidence>
<evidence type="ECO:0000256" key="2">
    <source>
        <dbReference type="ARBA" id="ARBA00022692"/>
    </source>
</evidence>
<comment type="caution">
    <text evidence="7">The sequence shown here is derived from an EMBL/GenBank/DDBJ whole genome shotgun (WGS) entry which is preliminary data.</text>
</comment>
<feature type="transmembrane region" description="Helical" evidence="5">
    <location>
        <begin position="175"/>
        <end position="198"/>
    </location>
</feature>
<feature type="transmembrane region" description="Helical" evidence="5">
    <location>
        <begin position="152"/>
        <end position="169"/>
    </location>
</feature>
<keyword evidence="3 5" id="KW-1133">Transmembrane helix</keyword>
<keyword evidence="8" id="KW-1185">Reference proteome</keyword>
<evidence type="ECO:0000256" key="1">
    <source>
        <dbReference type="ARBA" id="ARBA00004141"/>
    </source>
</evidence>
<dbReference type="OrthoDB" id="8526565at2"/>
<keyword evidence="4 5" id="KW-0472">Membrane</keyword>
<comment type="subcellular location">
    <subcellularLocation>
        <location evidence="1">Membrane</location>
        <topology evidence="1">Multi-pass membrane protein</topology>
    </subcellularLocation>
</comment>
<gene>
    <name evidence="7" type="ORF">FAZ21_09240</name>
</gene>
<feature type="transmembrane region" description="Helical" evidence="5">
    <location>
        <begin position="219"/>
        <end position="240"/>
    </location>
</feature>
<feature type="transmembrane region" description="Helical" evidence="5">
    <location>
        <begin position="86"/>
        <end position="106"/>
    </location>
</feature>
<dbReference type="EMBL" id="SUMF01000008">
    <property type="protein sequence ID" value="TJZ73795.1"/>
    <property type="molecule type" value="Genomic_DNA"/>
</dbReference>